<keyword evidence="6" id="KW-0472">Membrane</keyword>
<evidence type="ECO:0000313" key="12">
    <source>
        <dbReference type="Proteomes" id="UP000238605"/>
    </source>
</evidence>
<comment type="similarity">
    <text evidence="2">Belongs to the outer membrane factor (OMF) (TC 1.B.17) family.</text>
</comment>
<dbReference type="PANTHER" id="PTHR30026:SF23">
    <property type="entry name" value="TO APRF-PUTATIVE OUTER MEMBRANE EFFLUX PROTEIN OR SECRETED ALKALINE PHOSPHATASE-RELATED"/>
    <property type="match status" value="1"/>
</dbReference>
<evidence type="ECO:0000256" key="1">
    <source>
        <dbReference type="ARBA" id="ARBA00004442"/>
    </source>
</evidence>
<evidence type="ECO:0000313" key="11">
    <source>
        <dbReference type="EMBL" id="PPE67133.1"/>
    </source>
</evidence>
<dbReference type="SUPFAM" id="SSF56954">
    <property type="entry name" value="Outer membrane efflux proteins (OEP)"/>
    <property type="match status" value="1"/>
</dbReference>
<reference evidence="11 12" key="1">
    <citation type="submission" date="2018-02" db="EMBL/GenBank/DDBJ databases">
        <title>Reclassifiation of [Polyangium] brachysporum DSM 7029 as Guopingzhaonella breviflexa gen. nov., sp. nov., a member of the family Comamonadaceae.</title>
        <authorList>
            <person name="Tang B."/>
        </authorList>
    </citation>
    <scope>NUCLEOTIDE SEQUENCE [LARGE SCALE GENOMIC DNA]</scope>
    <source>
        <strain evidence="11 12">BCRC 80649</strain>
    </source>
</reference>
<keyword evidence="3" id="KW-0813">Transport</keyword>
<keyword evidence="10" id="KW-0732">Signal</keyword>
<dbReference type="PANTHER" id="PTHR30026">
    <property type="entry name" value="OUTER MEMBRANE PROTEIN TOLC"/>
    <property type="match status" value="1"/>
</dbReference>
<evidence type="ECO:0000256" key="5">
    <source>
        <dbReference type="ARBA" id="ARBA00022692"/>
    </source>
</evidence>
<keyword evidence="7" id="KW-0998">Cell outer membrane</keyword>
<evidence type="ECO:0000256" key="10">
    <source>
        <dbReference type="SAM" id="SignalP"/>
    </source>
</evidence>
<evidence type="ECO:0000256" key="8">
    <source>
        <dbReference type="SAM" id="Coils"/>
    </source>
</evidence>
<evidence type="ECO:0000256" key="4">
    <source>
        <dbReference type="ARBA" id="ARBA00022452"/>
    </source>
</evidence>
<evidence type="ECO:0000256" key="7">
    <source>
        <dbReference type="ARBA" id="ARBA00023237"/>
    </source>
</evidence>
<dbReference type="GO" id="GO:1990281">
    <property type="term" value="C:efflux pump complex"/>
    <property type="evidence" value="ECO:0007669"/>
    <property type="project" value="TreeGrafter"/>
</dbReference>
<dbReference type="AlphaFoldDB" id="A0A2S5SWJ0"/>
<organism evidence="11 12">
    <name type="scientific">Caldimonas caldifontis</name>
    <dbReference type="NCBI Taxonomy" id="1452508"/>
    <lineage>
        <taxon>Bacteria</taxon>
        <taxon>Pseudomonadati</taxon>
        <taxon>Pseudomonadota</taxon>
        <taxon>Betaproteobacteria</taxon>
        <taxon>Burkholderiales</taxon>
        <taxon>Sphaerotilaceae</taxon>
        <taxon>Caldimonas</taxon>
    </lineage>
</organism>
<keyword evidence="5" id="KW-0812">Transmembrane</keyword>
<accession>A0A2S5SWJ0</accession>
<dbReference type="GO" id="GO:0015288">
    <property type="term" value="F:porin activity"/>
    <property type="evidence" value="ECO:0007669"/>
    <property type="project" value="TreeGrafter"/>
</dbReference>
<evidence type="ECO:0000256" key="2">
    <source>
        <dbReference type="ARBA" id="ARBA00007613"/>
    </source>
</evidence>
<dbReference type="Proteomes" id="UP000238605">
    <property type="component" value="Unassembled WGS sequence"/>
</dbReference>
<dbReference type="GO" id="GO:0015562">
    <property type="term" value="F:efflux transmembrane transporter activity"/>
    <property type="evidence" value="ECO:0007669"/>
    <property type="project" value="InterPro"/>
</dbReference>
<keyword evidence="4" id="KW-1134">Transmembrane beta strand</keyword>
<proteinExistence type="inferred from homology"/>
<feature type="chain" id="PRO_5015490473" evidence="10">
    <location>
        <begin position="39"/>
        <end position="426"/>
    </location>
</feature>
<dbReference type="Gene3D" id="1.20.1600.10">
    <property type="entry name" value="Outer membrane efflux proteins (OEP)"/>
    <property type="match status" value="1"/>
</dbReference>
<evidence type="ECO:0000256" key="6">
    <source>
        <dbReference type="ARBA" id="ARBA00023136"/>
    </source>
</evidence>
<dbReference type="EMBL" id="PSNX01000004">
    <property type="protein sequence ID" value="PPE67133.1"/>
    <property type="molecule type" value="Genomic_DNA"/>
</dbReference>
<gene>
    <name evidence="11" type="ORF">C1704_06780</name>
</gene>
<dbReference type="GO" id="GO:0009279">
    <property type="term" value="C:cell outer membrane"/>
    <property type="evidence" value="ECO:0007669"/>
    <property type="project" value="UniProtKB-SubCell"/>
</dbReference>
<protein>
    <submittedName>
        <fullName evidence="11">Transporter</fullName>
    </submittedName>
</protein>
<evidence type="ECO:0000256" key="9">
    <source>
        <dbReference type="SAM" id="MobiDB-lite"/>
    </source>
</evidence>
<dbReference type="OrthoDB" id="8558511at2"/>
<keyword evidence="12" id="KW-1185">Reference proteome</keyword>
<dbReference type="InterPro" id="IPR003423">
    <property type="entry name" value="OMP_efflux"/>
</dbReference>
<comment type="caution">
    <text evidence="11">The sequence shown here is derived from an EMBL/GenBank/DDBJ whole genome shotgun (WGS) entry which is preliminary data.</text>
</comment>
<sequence>MHPRTRTQRQTRRASGRGGMAAALLAALVNLAPGVATAQTAAAPSLKELFETAWARQPESLSLQARRDAVQAQRRAAEAWTPEPPALEASHKTDRLTRNDGARELEVGVAVPLWLPGERRNTSALADAEAAALGSRAEAARLRLAASVREAWWNWQRAGVEAEIARAQLDSARRLAADVARRAKAGELARADQHQADGAVAAAEAAVAQAEAGTTVALQQLKSLAGGTWAPMATASAVAEPEPPAAAEPPQHPALAELRDRATVAERAAALASTQSRANPELTLATTRDRGASGERYGQTVTLAVRIPFGAGPRHDARVASARADAAEAQAQLALDRARLQSERESAVARVQAARSQLAAAERRATLARETRGFFEKSFRLGETDLPTRLRIDAEATEAERQAARSRIELAAAISAWRQALGLLPQ</sequence>
<feature type="coiled-coil region" evidence="8">
    <location>
        <begin position="337"/>
        <end position="371"/>
    </location>
</feature>
<comment type="subcellular location">
    <subcellularLocation>
        <location evidence="1">Cell outer membrane</location>
    </subcellularLocation>
</comment>
<feature type="region of interest" description="Disordered" evidence="9">
    <location>
        <begin position="74"/>
        <end position="93"/>
    </location>
</feature>
<dbReference type="InterPro" id="IPR051906">
    <property type="entry name" value="TolC-like"/>
</dbReference>
<keyword evidence="8" id="KW-0175">Coiled coil</keyword>
<evidence type="ECO:0000256" key="3">
    <source>
        <dbReference type="ARBA" id="ARBA00022448"/>
    </source>
</evidence>
<dbReference type="Pfam" id="PF02321">
    <property type="entry name" value="OEP"/>
    <property type="match status" value="1"/>
</dbReference>
<feature type="signal peptide" evidence="10">
    <location>
        <begin position="1"/>
        <end position="38"/>
    </location>
</feature>
<name>A0A2S5SWJ0_9BURK</name>